<dbReference type="Proteomes" id="UP001295794">
    <property type="component" value="Unassembled WGS sequence"/>
</dbReference>
<evidence type="ECO:0000256" key="8">
    <source>
        <dbReference type="RuleBase" id="RU000682"/>
    </source>
</evidence>
<reference evidence="11" key="1">
    <citation type="submission" date="2023-11" db="EMBL/GenBank/DDBJ databases">
        <authorList>
            <person name="De Vega J J."/>
            <person name="De Vega J J."/>
        </authorList>
    </citation>
    <scope>NUCLEOTIDE SEQUENCE</scope>
</reference>
<feature type="compositionally biased region" description="Polar residues" evidence="9">
    <location>
        <begin position="74"/>
        <end position="97"/>
    </location>
</feature>
<dbReference type="PROSITE" id="PS00027">
    <property type="entry name" value="HOMEOBOX_1"/>
    <property type="match status" value="1"/>
</dbReference>
<dbReference type="SUPFAM" id="SSF46689">
    <property type="entry name" value="Homeodomain-like"/>
    <property type="match status" value="2"/>
</dbReference>
<dbReference type="FunFam" id="3.30.420.40:FF:000115">
    <property type="entry name" value="Pantothenate kinase PanK"/>
    <property type="match status" value="1"/>
</dbReference>
<dbReference type="SMART" id="SM00389">
    <property type="entry name" value="HOX"/>
    <property type="match status" value="2"/>
</dbReference>
<comment type="subcellular location">
    <subcellularLocation>
        <location evidence="7 8">Nucleus</location>
    </subcellularLocation>
</comment>
<dbReference type="CDD" id="cd24123">
    <property type="entry name" value="ASKHA_NBD_PanK-II_Pank4"/>
    <property type="match status" value="1"/>
</dbReference>
<feature type="DNA-binding region" description="Homeobox" evidence="7">
    <location>
        <begin position="506"/>
        <end position="565"/>
    </location>
</feature>
<keyword evidence="2" id="KW-0067">ATP-binding</keyword>
<dbReference type="AlphaFoldDB" id="A0AAD2HTA9"/>
<feature type="domain" description="Homeobox" evidence="10">
    <location>
        <begin position="743"/>
        <end position="803"/>
    </location>
</feature>
<accession>A0AAD2HTA9</accession>
<dbReference type="GO" id="GO:0000981">
    <property type="term" value="F:DNA-binding transcription factor activity, RNA polymerase II-specific"/>
    <property type="evidence" value="ECO:0007669"/>
    <property type="project" value="InterPro"/>
</dbReference>
<protein>
    <recommendedName>
        <fullName evidence="10">Homeobox domain-containing protein</fullName>
    </recommendedName>
</protein>
<dbReference type="GO" id="GO:0005634">
    <property type="term" value="C:nucleus"/>
    <property type="evidence" value="ECO:0007669"/>
    <property type="project" value="UniProtKB-SubCell"/>
</dbReference>
<feature type="domain" description="Homeobox" evidence="10">
    <location>
        <begin position="504"/>
        <end position="564"/>
    </location>
</feature>
<dbReference type="InterPro" id="IPR017970">
    <property type="entry name" value="Homeobox_CS"/>
</dbReference>
<evidence type="ECO:0000259" key="10">
    <source>
        <dbReference type="PROSITE" id="PS50071"/>
    </source>
</evidence>
<dbReference type="GO" id="GO:0004594">
    <property type="term" value="F:pantothenate kinase activity"/>
    <property type="evidence" value="ECO:0007669"/>
    <property type="project" value="TreeGrafter"/>
</dbReference>
<evidence type="ECO:0000256" key="3">
    <source>
        <dbReference type="ARBA" id="ARBA00022993"/>
    </source>
</evidence>
<sequence>MLPSAKVIQVDTRGAVILSEESPETRDSRGIYLPNHIEPVSHIAVDVGGSLAKVVYFTRSPEPPSSPSAIATAGSRSPDSLRSLTPPNETDSSSTTLPAIKRVNGALTPLALGDAHIDGASALMGLGDGWSFARDTILRRTSLIQRSAEVNGVPIEEMRKSVKIMATGGGAHKFYELFRETLCVEVRREDEMECLIEGLKFITLIPDEVYYFSDELIHSVTQVGASLEAPPDVFERPSPRPPSYAVTFESNPSPQLPCLLVNIGSGVSIIKVDEDGKFERVSGTSLGGGTLWGLLSLLTPATTFDEMLAFSEKGDNATVDMLVGDIYGQDYSRLGLKSTMIASSFGKVFKKGSKKGTFSPEDISRSLLYAVSNNIGQIAYMNAEKYNLDRIYFGGCFIRGHAATIGTLSYAIRFWSKGSKRALFLRHEGFLSVTPTHHQFAILMCLQRLNRGVAEEHTKRGRCRQLIRPCTAQFSPEASMYTSSFTYTVMSPFPAEILDTPLPPAPKKPRHRHSAVQLAALNGLFEETDHPSLSQRTALAHSLGLELKSVNAYFQNKRASSKKHPRGIPYDAARPLPSPYLPPTYTVLEEYHPLPHAPLPLMARSFRSLAPPLDQGRLNQLHPSTDQIQLWPHDEHDDLGLSPVRGNDLEHIYRSRPFPSFDDCAAIADNYRMPHQVVVEWFKRRARAQESYEYSQTPRHYVDSRPVTLPPISSLSASHTPMDIDQDSPIHDAPPSYSDLSALAARPRRGRPDPFQLHNLRRLLSKTLNPSIEERSALAREIGMDLGKVTNWYRNIRQSARKRAKRAEQQVSEDEFDVGENEKVYLSETSRSTPSRPSSAEAHSSDDEQEVFTPSSCHSHLHEDEKLNIDASSRFSFQDFQDAELLLSFHRQTFR</sequence>
<comment type="caution">
    <text evidence="11">The sequence shown here is derived from an EMBL/GenBank/DDBJ whole genome shotgun (WGS) entry which is preliminary data.</text>
</comment>
<name>A0AAD2HTA9_9AGAR</name>
<evidence type="ECO:0000256" key="1">
    <source>
        <dbReference type="ARBA" id="ARBA00022741"/>
    </source>
</evidence>
<feature type="region of interest" description="Disordered" evidence="9">
    <location>
        <begin position="60"/>
        <end position="97"/>
    </location>
</feature>
<evidence type="ECO:0000256" key="9">
    <source>
        <dbReference type="SAM" id="MobiDB-lite"/>
    </source>
</evidence>
<dbReference type="Gene3D" id="3.30.420.510">
    <property type="match status" value="1"/>
</dbReference>
<organism evidence="11 12">
    <name type="scientific">Mycena citricolor</name>
    <dbReference type="NCBI Taxonomy" id="2018698"/>
    <lineage>
        <taxon>Eukaryota</taxon>
        <taxon>Fungi</taxon>
        <taxon>Dikarya</taxon>
        <taxon>Basidiomycota</taxon>
        <taxon>Agaricomycotina</taxon>
        <taxon>Agaricomycetes</taxon>
        <taxon>Agaricomycetidae</taxon>
        <taxon>Agaricales</taxon>
        <taxon>Marasmiineae</taxon>
        <taxon>Mycenaceae</taxon>
        <taxon>Mycena</taxon>
    </lineage>
</organism>
<dbReference type="InterPro" id="IPR004567">
    <property type="entry name" value="Type_II_PanK"/>
</dbReference>
<evidence type="ECO:0000256" key="2">
    <source>
        <dbReference type="ARBA" id="ARBA00022840"/>
    </source>
</evidence>
<dbReference type="Pfam" id="PF03630">
    <property type="entry name" value="Fumble"/>
    <property type="match status" value="1"/>
</dbReference>
<evidence type="ECO:0000256" key="7">
    <source>
        <dbReference type="PROSITE-ProRule" id="PRU00108"/>
    </source>
</evidence>
<feature type="region of interest" description="Disordered" evidence="9">
    <location>
        <begin position="807"/>
        <end position="859"/>
    </location>
</feature>
<keyword evidence="3" id="KW-0173">Coenzyme A biosynthesis</keyword>
<dbReference type="GO" id="GO:0015937">
    <property type="term" value="P:coenzyme A biosynthetic process"/>
    <property type="evidence" value="ECO:0007669"/>
    <property type="project" value="UniProtKB-KW"/>
</dbReference>
<dbReference type="InterPro" id="IPR043129">
    <property type="entry name" value="ATPase_NBD"/>
</dbReference>
<evidence type="ECO:0000256" key="5">
    <source>
        <dbReference type="ARBA" id="ARBA00023155"/>
    </source>
</evidence>
<evidence type="ECO:0000256" key="4">
    <source>
        <dbReference type="ARBA" id="ARBA00023125"/>
    </source>
</evidence>
<dbReference type="InterPro" id="IPR009057">
    <property type="entry name" value="Homeodomain-like_sf"/>
</dbReference>
<feature type="DNA-binding region" description="Homeobox" evidence="7">
    <location>
        <begin position="745"/>
        <end position="804"/>
    </location>
</feature>
<dbReference type="Pfam" id="PF00046">
    <property type="entry name" value="Homeodomain"/>
    <property type="match status" value="2"/>
</dbReference>
<keyword evidence="1" id="KW-0547">Nucleotide-binding</keyword>
<dbReference type="Gene3D" id="1.10.10.60">
    <property type="entry name" value="Homeodomain-like"/>
    <property type="match status" value="2"/>
</dbReference>
<keyword evidence="12" id="KW-1185">Reference proteome</keyword>
<dbReference type="PROSITE" id="PS50071">
    <property type="entry name" value="HOMEOBOX_2"/>
    <property type="match status" value="2"/>
</dbReference>
<dbReference type="GO" id="GO:0005829">
    <property type="term" value="C:cytosol"/>
    <property type="evidence" value="ECO:0007669"/>
    <property type="project" value="TreeGrafter"/>
</dbReference>
<keyword evidence="4 7" id="KW-0238">DNA-binding</keyword>
<dbReference type="PANTHER" id="PTHR12280:SF20">
    <property type="entry name" value="4'-PHOSPHOPANTETHEINE PHOSPHATASE"/>
    <property type="match status" value="1"/>
</dbReference>
<dbReference type="NCBIfam" id="TIGR00555">
    <property type="entry name" value="panK_eukar"/>
    <property type="match status" value="1"/>
</dbReference>
<keyword evidence="6 7" id="KW-0539">Nucleus</keyword>
<feature type="compositionally biased region" description="Low complexity" evidence="9">
    <location>
        <begin position="827"/>
        <end position="842"/>
    </location>
</feature>
<keyword evidence="5 7" id="KW-0371">Homeobox</keyword>
<proteinExistence type="predicted"/>
<evidence type="ECO:0000313" key="11">
    <source>
        <dbReference type="EMBL" id="CAK5280413.1"/>
    </source>
</evidence>
<dbReference type="GO" id="GO:0005524">
    <property type="term" value="F:ATP binding"/>
    <property type="evidence" value="ECO:0007669"/>
    <property type="project" value="UniProtKB-KW"/>
</dbReference>
<evidence type="ECO:0000313" key="12">
    <source>
        <dbReference type="Proteomes" id="UP001295794"/>
    </source>
</evidence>
<feature type="region of interest" description="Disordered" evidence="9">
    <location>
        <begin position="712"/>
        <end position="737"/>
    </location>
</feature>
<dbReference type="CDD" id="cd00086">
    <property type="entry name" value="homeodomain"/>
    <property type="match status" value="2"/>
</dbReference>
<dbReference type="SUPFAM" id="SSF53067">
    <property type="entry name" value="Actin-like ATPase domain"/>
    <property type="match status" value="2"/>
</dbReference>
<evidence type="ECO:0000256" key="6">
    <source>
        <dbReference type="ARBA" id="ARBA00023242"/>
    </source>
</evidence>
<dbReference type="PANTHER" id="PTHR12280">
    <property type="entry name" value="PANTOTHENATE KINASE"/>
    <property type="match status" value="1"/>
</dbReference>
<dbReference type="GO" id="GO:0003677">
    <property type="term" value="F:DNA binding"/>
    <property type="evidence" value="ECO:0007669"/>
    <property type="project" value="UniProtKB-UniRule"/>
</dbReference>
<dbReference type="EMBL" id="CAVNYO010000440">
    <property type="protein sequence ID" value="CAK5280413.1"/>
    <property type="molecule type" value="Genomic_DNA"/>
</dbReference>
<dbReference type="Gene3D" id="3.30.420.40">
    <property type="match status" value="1"/>
</dbReference>
<dbReference type="InterPro" id="IPR001356">
    <property type="entry name" value="HD"/>
</dbReference>
<gene>
    <name evidence="11" type="ORF">MYCIT1_LOCUS30907</name>
</gene>